<protein>
    <recommendedName>
        <fullName evidence="4">Methyltransferase-like protein 22</fullName>
    </recommendedName>
</protein>
<dbReference type="Proteomes" id="UP000009046">
    <property type="component" value="Unassembled WGS sequence"/>
</dbReference>
<dbReference type="AlphaFoldDB" id="E0VGK4"/>
<dbReference type="OMA" id="EYERCPQ"/>
<dbReference type="EnsemblMetazoa" id="PHUM186760-RA">
    <property type="protein sequence ID" value="PHUM186760-PA"/>
    <property type="gene ID" value="PHUM186760"/>
</dbReference>
<dbReference type="SUPFAM" id="SSF53335">
    <property type="entry name" value="S-adenosyl-L-methionine-dependent methyltransferases"/>
    <property type="match status" value="1"/>
</dbReference>
<name>E0VGK4_PEDHC</name>
<dbReference type="VEuPathDB" id="VectorBase:PHUM186760"/>
<proteinExistence type="predicted"/>
<dbReference type="GeneID" id="8240032"/>
<reference evidence="2" key="3">
    <citation type="submission" date="2021-02" db="UniProtKB">
        <authorList>
            <consortium name="EnsemblMetazoa"/>
        </authorList>
    </citation>
    <scope>IDENTIFICATION</scope>
    <source>
        <strain evidence="2">USDA</strain>
    </source>
</reference>
<dbReference type="Pfam" id="PF10294">
    <property type="entry name" value="Methyltransf_16"/>
    <property type="match status" value="1"/>
</dbReference>
<dbReference type="KEGG" id="phu:Phum_PHUM186760"/>
<dbReference type="eggNOG" id="KOG2497">
    <property type="taxonomic scope" value="Eukaryota"/>
</dbReference>
<dbReference type="EMBL" id="AAZO01002168">
    <property type="status" value="NOT_ANNOTATED_CDS"/>
    <property type="molecule type" value="Genomic_DNA"/>
</dbReference>
<reference evidence="1" key="1">
    <citation type="submission" date="2007-04" db="EMBL/GenBank/DDBJ databases">
        <title>Annotation of Pediculus humanus corporis strain USDA.</title>
        <authorList>
            <person name="Kirkness E."/>
            <person name="Hannick L."/>
            <person name="Hass B."/>
            <person name="Bruggner R."/>
            <person name="Lawson D."/>
            <person name="Bidwell S."/>
            <person name="Joardar V."/>
            <person name="Caler E."/>
            <person name="Walenz B."/>
            <person name="Inman J."/>
            <person name="Schobel S."/>
            <person name="Galinsky K."/>
            <person name="Amedeo P."/>
            <person name="Strausberg R."/>
        </authorList>
    </citation>
    <scope>NUCLEOTIDE SEQUENCE</scope>
    <source>
        <strain evidence="1">USDA</strain>
    </source>
</reference>
<dbReference type="OrthoDB" id="46564at2759"/>
<dbReference type="STRING" id="121224.E0VGK4"/>
<dbReference type="GO" id="GO:0008276">
    <property type="term" value="F:protein methyltransferase activity"/>
    <property type="evidence" value="ECO:0007669"/>
    <property type="project" value="InterPro"/>
</dbReference>
<dbReference type="HOGENOM" id="CLU_048361_1_0_1"/>
<dbReference type="CTD" id="8240032"/>
<evidence type="ECO:0000313" key="3">
    <source>
        <dbReference type="Proteomes" id="UP000009046"/>
    </source>
</evidence>
<dbReference type="InParanoid" id="E0VGK4"/>
<accession>E0VGK4</accession>
<dbReference type="RefSeq" id="XP_002425248.1">
    <property type="nucleotide sequence ID" value="XM_002425203.1"/>
</dbReference>
<evidence type="ECO:0008006" key="4">
    <source>
        <dbReference type="Google" id="ProtNLM"/>
    </source>
</evidence>
<reference evidence="1" key="2">
    <citation type="submission" date="2007-04" db="EMBL/GenBank/DDBJ databases">
        <title>The genome of the human body louse.</title>
        <authorList>
            <consortium name="The Human Body Louse Genome Consortium"/>
            <person name="Kirkness E."/>
            <person name="Walenz B."/>
            <person name="Hass B."/>
            <person name="Bruggner R."/>
            <person name="Strausberg R."/>
        </authorList>
    </citation>
    <scope>NUCLEOTIDE SEQUENCE</scope>
    <source>
        <strain evidence="1">USDA</strain>
    </source>
</reference>
<organism>
    <name type="scientific">Pediculus humanus subsp. corporis</name>
    <name type="common">Body louse</name>
    <dbReference type="NCBI Taxonomy" id="121224"/>
    <lineage>
        <taxon>Eukaryota</taxon>
        <taxon>Metazoa</taxon>
        <taxon>Ecdysozoa</taxon>
        <taxon>Arthropoda</taxon>
        <taxon>Hexapoda</taxon>
        <taxon>Insecta</taxon>
        <taxon>Pterygota</taxon>
        <taxon>Neoptera</taxon>
        <taxon>Paraneoptera</taxon>
        <taxon>Psocodea</taxon>
        <taxon>Troctomorpha</taxon>
        <taxon>Phthiraptera</taxon>
        <taxon>Anoplura</taxon>
        <taxon>Pediculidae</taxon>
        <taxon>Pediculus</taxon>
    </lineage>
</organism>
<dbReference type="EMBL" id="DS235148">
    <property type="protein sequence ID" value="EEB12510.1"/>
    <property type="molecule type" value="Genomic_DNA"/>
</dbReference>
<evidence type="ECO:0000313" key="2">
    <source>
        <dbReference type="EnsemblMetazoa" id="PHUM186760-PA"/>
    </source>
</evidence>
<sequence>MSTENEFKVTSEILPFFEIDKLQKPIIDEKNVISKFTFTCPTDIEVKTPEKDLDGDYILDRGNSKNLIEKVIYLEHSVSTEIKLVGLQIWRAALLLSDFIIYSQKLFEGKTVLELGSGVGLTSIVAGMFAKEIISTDLDTGNILKLLESNLKRNSEIIKGKATVEKLDFLNSDNWSPSFCDKVKHTDIIIAADVIYDNTITEAFIKTITKILSSSPKKTLFIGLEKRYVFTISDLDSVAPCYEHFMSCLKSAQNEMPFKQWTISEMNIDFPQYFNYERTKQLIMFKITT</sequence>
<dbReference type="PANTHER" id="PTHR23108">
    <property type="entry name" value="METHYLTRANSFERASE-RELATED"/>
    <property type="match status" value="1"/>
</dbReference>
<gene>
    <name evidence="2" type="primary">8240032</name>
    <name evidence="1" type="ORF">Phum_PHUM186760</name>
</gene>
<dbReference type="FunCoup" id="E0VGK4">
    <property type="interactions" value="572"/>
</dbReference>
<keyword evidence="3" id="KW-1185">Reference proteome</keyword>
<dbReference type="InterPro" id="IPR019410">
    <property type="entry name" value="Methyltransf_16"/>
</dbReference>
<dbReference type="Gene3D" id="3.40.50.150">
    <property type="entry name" value="Vaccinia Virus protein VP39"/>
    <property type="match status" value="1"/>
</dbReference>
<evidence type="ECO:0000313" key="1">
    <source>
        <dbReference type="EMBL" id="EEB12510.1"/>
    </source>
</evidence>
<dbReference type="InterPro" id="IPR029063">
    <property type="entry name" value="SAM-dependent_MTases_sf"/>
</dbReference>
<dbReference type="PANTHER" id="PTHR23108:SF0">
    <property type="entry name" value="METHYLTRANSFERASE-LIKE PROTEIN 22"/>
    <property type="match status" value="1"/>
</dbReference>
<dbReference type="InterPro" id="IPR038899">
    <property type="entry name" value="METTL22"/>
</dbReference>
<dbReference type="GO" id="GO:0005634">
    <property type="term" value="C:nucleus"/>
    <property type="evidence" value="ECO:0007669"/>
    <property type="project" value="TreeGrafter"/>
</dbReference>